<reference evidence="1 2" key="1">
    <citation type="submission" date="2012-01" db="EMBL/GenBank/DDBJ databases">
        <title>The Genome Sequence of Megamonas funiformis YIT 11815.</title>
        <authorList>
            <consortium name="The Broad Institute Genome Sequencing Platform"/>
            <person name="Earl A."/>
            <person name="Ward D."/>
            <person name="Feldgarden M."/>
            <person name="Gevers D."/>
            <person name="Morotomi M."/>
            <person name="Young S.K."/>
            <person name="Zeng Q."/>
            <person name="Gargeya S."/>
            <person name="Fitzgerald M."/>
            <person name="Haas B."/>
            <person name="Abouelleil A."/>
            <person name="Alvarado L."/>
            <person name="Arachchi H.M."/>
            <person name="Berlin A."/>
            <person name="Chapman S.B."/>
            <person name="Gearin G."/>
            <person name="Goldberg J."/>
            <person name="Griggs A."/>
            <person name="Gujja S."/>
            <person name="Hansen M."/>
            <person name="Heiman D."/>
            <person name="Howarth C."/>
            <person name="Larimer J."/>
            <person name="Lui A."/>
            <person name="MacDonald P.J.P."/>
            <person name="McCowen C."/>
            <person name="Montmayeur A."/>
            <person name="Murphy C."/>
            <person name="Neiman D."/>
            <person name="Pearson M."/>
            <person name="Priest M."/>
            <person name="Roberts A."/>
            <person name="Saif S."/>
            <person name="Shea T."/>
            <person name="Sisk P."/>
            <person name="Stolte C."/>
            <person name="Sykes S."/>
            <person name="Wortman J."/>
            <person name="Nusbaum C."/>
            <person name="Birren B."/>
        </authorList>
    </citation>
    <scope>NUCLEOTIDE SEQUENCE [LARGE SCALE GENOMIC DNA]</scope>
    <source>
        <strain evidence="1 2">YIT 11815</strain>
    </source>
</reference>
<gene>
    <name evidence="1" type="ORF">HMPREF9454_00974</name>
</gene>
<evidence type="ECO:0000313" key="2">
    <source>
        <dbReference type="Proteomes" id="UP000005963"/>
    </source>
</evidence>
<name>A0ABP2NL07_9FIRM</name>
<dbReference type="EMBL" id="ADMB01000047">
    <property type="protein sequence ID" value="EHR37670.1"/>
    <property type="molecule type" value="Genomic_DNA"/>
</dbReference>
<dbReference type="Proteomes" id="UP000005963">
    <property type="component" value="Unassembled WGS sequence"/>
</dbReference>
<dbReference type="RefSeq" id="WP_008538253.1">
    <property type="nucleotide sequence ID" value="NZ_JH601090.1"/>
</dbReference>
<proteinExistence type="predicted"/>
<comment type="caution">
    <text evidence="1">The sequence shown here is derived from an EMBL/GenBank/DDBJ whole genome shotgun (WGS) entry which is preliminary data.</text>
</comment>
<sequence length="102" mass="11607">MTEVIFVSTKRNSSIGYLQQGTSVPYEKPYFNALVEKVLGKKSSEYISHEIESYSNKKRFVIVLRDEQLKTFLKAKALIATCKDKRIKDENISDLIMSGVLG</sequence>
<organism evidence="1 2">
    <name type="scientific">Megamonas funiformis YIT 11815</name>
    <dbReference type="NCBI Taxonomy" id="742816"/>
    <lineage>
        <taxon>Bacteria</taxon>
        <taxon>Bacillati</taxon>
        <taxon>Bacillota</taxon>
        <taxon>Negativicutes</taxon>
        <taxon>Selenomonadales</taxon>
        <taxon>Selenomonadaceae</taxon>
        <taxon>Megamonas</taxon>
    </lineage>
</organism>
<accession>A0ABP2NL07</accession>
<dbReference type="GeneID" id="62778321"/>
<keyword evidence="2" id="KW-1185">Reference proteome</keyword>
<protein>
    <submittedName>
        <fullName evidence="1">Uncharacterized protein</fullName>
    </submittedName>
</protein>
<evidence type="ECO:0000313" key="1">
    <source>
        <dbReference type="EMBL" id="EHR37670.1"/>
    </source>
</evidence>